<feature type="compositionally biased region" description="Low complexity" evidence="1">
    <location>
        <begin position="659"/>
        <end position="671"/>
    </location>
</feature>
<feature type="compositionally biased region" description="Polar residues" evidence="1">
    <location>
        <begin position="907"/>
        <end position="935"/>
    </location>
</feature>
<feature type="region of interest" description="Disordered" evidence="1">
    <location>
        <begin position="463"/>
        <end position="483"/>
    </location>
</feature>
<feature type="compositionally biased region" description="Basic and acidic residues" evidence="1">
    <location>
        <begin position="466"/>
        <end position="476"/>
    </location>
</feature>
<feature type="compositionally biased region" description="Polar residues" evidence="1">
    <location>
        <begin position="423"/>
        <end position="432"/>
    </location>
</feature>
<protein>
    <submittedName>
        <fullName evidence="2">Uncharacterized protein</fullName>
    </submittedName>
</protein>
<evidence type="ECO:0000256" key="1">
    <source>
        <dbReference type="SAM" id="MobiDB-lite"/>
    </source>
</evidence>
<reference evidence="2 3" key="1">
    <citation type="journal article" date="2020" name="ISME J.">
        <title>Uncovering the hidden diversity of litter-decomposition mechanisms in mushroom-forming fungi.</title>
        <authorList>
            <person name="Floudas D."/>
            <person name="Bentzer J."/>
            <person name="Ahren D."/>
            <person name="Johansson T."/>
            <person name="Persson P."/>
            <person name="Tunlid A."/>
        </authorList>
    </citation>
    <scope>NUCLEOTIDE SEQUENCE [LARGE SCALE GENOMIC DNA]</scope>
    <source>
        <strain evidence="2 3">CBS 101986</strain>
    </source>
</reference>
<accession>A0A8H5B959</accession>
<feature type="region of interest" description="Disordered" evidence="1">
    <location>
        <begin position="345"/>
        <end position="370"/>
    </location>
</feature>
<dbReference type="OrthoDB" id="3070469at2759"/>
<comment type="caution">
    <text evidence="2">The sequence shown here is derived from an EMBL/GenBank/DDBJ whole genome shotgun (WGS) entry which is preliminary data.</text>
</comment>
<evidence type="ECO:0000313" key="2">
    <source>
        <dbReference type="EMBL" id="KAF5318526.1"/>
    </source>
</evidence>
<keyword evidence="3" id="KW-1185">Reference proteome</keyword>
<gene>
    <name evidence="2" type="ORF">D9619_011075</name>
</gene>
<evidence type="ECO:0000313" key="3">
    <source>
        <dbReference type="Proteomes" id="UP000567179"/>
    </source>
</evidence>
<feature type="region of interest" description="Disordered" evidence="1">
    <location>
        <begin position="710"/>
        <end position="732"/>
    </location>
</feature>
<sequence length="935" mass="101958">MYSYSPLSSTTHPLRVASIICANRLGTVPRLPSLSILSDAIWNENLRKPRGVSSTSARPISWTARVHAETLGRAAALSPVYATSAAQSSDWRVTNSVLVSGTRLLCGLWVQRRLAATFLRIASGDKLYRIQARGHDSSRTRAAAIRLPLAREDEPRGGMSLVRTMIAVANMRRPDPRWVQIDAERDGAAAHRRGPYLSSRSPWWVISLSAHCVLWSSNPGMRGDVQSSVCGNHPMCPASRHSSEPIRPASVMPFVCGVPRIMPSPLPRYATPASHPLSCDKQPIHLSSLIHHHQLSLLSLYSFSRLSPTPPDWNHQRHAPLQCMLRPRRLHDCPRRCRSVEHPSLLSARSAHPRARPAPRRQLPAVSSLTHAPPPRVVTAFVAATLCHPVSLQGVQTHRHRAAATLHSGRCLILAPRRRDSPPLTQHPPSSRSPDDAIRSDARCAVTRRSVCHAFVQASPHVPILQDRDQRERPLSDDQDEYMIDQEQTEIKLRRKEDEAAAAVATYDQSEDSLVPRDVITEDLDDRNEDAERADGVSTGRPHTPEPTRAVSSSADGPGIRRHSLASPLSQVSNHALMRGDIESAAATSPQKDDDVTAINQNVQEQLQRLSTQLGAVLALTTSLEAQHAASQGTIVALEGKVARLEGLLKDAEHVLRSSSSAPASSYAASSTDKHQPTTPTALLAAWKSSVEGQWGVVQEEDEWDATKEAWDAKEKPTSGGTNVEGSNAVAGISGSNNVENFLTEHQAAIRDLQQYRAQQTQLISTSSSHRHSYSHGNGDALKHTGGLVTPPSPRSQLSNSNWRYGRRRRRSSASRGSRSPSPEHHHRRDSHTQEEEDHPRHFVDEPHPLGANEGVIASAGAQKIIQAAERTPVSPSRAPGSNSSPTKRKVDLLERDGTAELDPMSLFSSQAGAGNDVSSQAGNSGKQPLISVNV</sequence>
<dbReference type="AlphaFoldDB" id="A0A8H5B959"/>
<feature type="region of interest" description="Disordered" evidence="1">
    <location>
        <begin position="659"/>
        <end position="679"/>
    </location>
</feature>
<feature type="compositionally biased region" description="Basic and acidic residues" evidence="1">
    <location>
        <begin position="889"/>
        <end position="899"/>
    </location>
</feature>
<organism evidence="2 3">
    <name type="scientific">Psilocybe cf. subviscida</name>
    <dbReference type="NCBI Taxonomy" id="2480587"/>
    <lineage>
        <taxon>Eukaryota</taxon>
        <taxon>Fungi</taxon>
        <taxon>Dikarya</taxon>
        <taxon>Basidiomycota</taxon>
        <taxon>Agaricomycotina</taxon>
        <taxon>Agaricomycetes</taxon>
        <taxon>Agaricomycetidae</taxon>
        <taxon>Agaricales</taxon>
        <taxon>Agaricineae</taxon>
        <taxon>Strophariaceae</taxon>
        <taxon>Psilocybe</taxon>
    </lineage>
</organism>
<feature type="region of interest" description="Disordered" evidence="1">
    <location>
        <begin position="761"/>
        <end position="853"/>
    </location>
</feature>
<name>A0A8H5B959_9AGAR</name>
<dbReference type="EMBL" id="JAACJJ010000030">
    <property type="protein sequence ID" value="KAF5318526.1"/>
    <property type="molecule type" value="Genomic_DNA"/>
</dbReference>
<proteinExistence type="predicted"/>
<dbReference type="Proteomes" id="UP000567179">
    <property type="component" value="Unassembled WGS sequence"/>
</dbReference>
<feature type="compositionally biased region" description="Basic and acidic residues" evidence="1">
    <location>
        <begin position="831"/>
        <end position="848"/>
    </location>
</feature>
<feature type="region of interest" description="Disordered" evidence="1">
    <location>
        <begin position="415"/>
        <end position="438"/>
    </location>
</feature>
<feature type="region of interest" description="Disordered" evidence="1">
    <location>
        <begin position="869"/>
        <end position="935"/>
    </location>
</feature>
<feature type="region of interest" description="Disordered" evidence="1">
    <location>
        <begin position="504"/>
        <end position="564"/>
    </location>
</feature>